<feature type="transmembrane region" description="Helical" evidence="1">
    <location>
        <begin position="60"/>
        <end position="93"/>
    </location>
</feature>
<accession>A0A1L7LL14</accession>
<proteinExistence type="predicted"/>
<protein>
    <recommendedName>
        <fullName evidence="4">Integral membrane protein</fullName>
    </recommendedName>
</protein>
<dbReference type="KEGG" id="strg:SRT_15880"/>
<dbReference type="InterPro" id="IPR010380">
    <property type="entry name" value="DUF975"/>
</dbReference>
<keyword evidence="1" id="KW-0812">Transmembrane</keyword>
<keyword evidence="3" id="KW-1185">Reference proteome</keyword>
<keyword evidence="1" id="KW-0472">Membrane</keyword>
<dbReference type="RefSeq" id="WP_128833667.1">
    <property type="nucleotide sequence ID" value="NZ_AP014612.1"/>
</dbReference>
<evidence type="ECO:0000313" key="2">
    <source>
        <dbReference type="EMBL" id="BAQ24849.1"/>
    </source>
</evidence>
<dbReference type="PANTHER" id="PTHR40076">
    <property type="entry name" value="MEMBRANE PROTEIN-RELATED"/>
    <property type="match status" value="1"/>
</dbReference>
<reference evidence="2 3" key="1">
    <citation type="journal article" date="2016" name="Microbiol. Immunol.">
        <title>Complete genome sequence of Streptococcus troglodytae TKU31 isolated from the oral cavity of a chimpanzee (Pan troglodytes).</title>
        <authorList>
            <person name="Okamoto M."/>
            <person name="Naito M."/>
            <person name="Miyanohara M."/>
            <person name="Imai S."/>
            <person name="Nomura Y."/>
            <person name="Saito W."/>
            <person name="Momoi Y."/>
            <person name="Takada K."/>
            <person name="Miyabe-Nishiwaki T."/>
            <person name="Tomonaga M."/>
            <person name="Hanada N."/>
        </authorList>
    </citation>
    <scope>NUCLEOTIDE SEQUENCE [LARGE SCALE GENOMIC DNA]</scope>
    <source>
        <strain evidence="3">TKU 31</strain>
    </source>
</reference>
<keyword evidence="1" id="KW-1133">Transmembrane helix</keyword>
<dbReference type="Pfam" id="PF06161">
    <property type="entry name" value="DUF975"/>
    <property type="match status" value="1"/>
</dbReference>
<gene>
    <name evidence="2" type="ORF">SRT_15880</name>
</gene>
<name>A0A1L7LL14_9STRE</name>
<dbReference type="EMBL" id="AP014612">
    <property type="protein sequence ID" value="BAQ24849.1"/>
    <property type="molecule type" value="Genomic_DNA"/>
</dbReference>
<organism evidence="2 3">
    <name type="scientific">Streptococcus troglodytae</name>
    <dbReference type="NCBI Taxonomy" id="1111760"/>
    <lineage>
        <taxon>Bacteria</taxon>
        <taxon>Bacillati</taxon>
        <taxon>Bacillota</taxon>
        <taxon>Bacilli</taxon>
        <taxon>Lactobacillales</taxon>
        <taxon>Streptococcaceae</taxon>
        <taxon>Streptococcus</taxon>
    </lineage>
</organism>
<dbReference type="AlphaFoldDB" id="A0A1L7LL14"/>
<dbReference type="Proteomes" id="UP000217758">
    <property type="component" value="Chromosome"/>
</dbReference>
<dbReference type="PANTHER" id="PTHR40076:SF1">
    <property type="entry name" value="MEMBRANE PROTEIN"/>
    <property type="match status" value="1"/>
</dbReference>
<feature type="transmembrane region" description="Helical" evidence="1">
    <location>
        <begin position="114"/>
        <end position="141"/>
    </location>
</feature>
<evidence type="ECO:0000313" key="3">
    <source>
        <dbReference type="Proteomes" id="UP000217758"/>
    </source>
</evidence>
<evidence type="ECO:0000256" key="1">
    <source>
        <dbReference type="SAM" id="Phobius"/>
    </source>
</evidence>
<sequence>MSKTRADLKAEAKVRLQENWGYAIGLYILPVLAVMGIYLACILVYIILTSSLALSIGETAFLATLPLLIILWLLVLVVSFTVTIGVNLGFLNFFKGGRPTYTEASTYLLKENRFWKFLWTNVLMSILLYLWSLLFLIPGIIKTYSYSMTNYILKDKLEKGESVTVTQAITESRQLMNGHKWEYFVLQLSFIGWAILANLTLGIGYLWLVPYIETTNAAFYQNLIDSQIASHSIASLSQETETGAV</sequence>
<feature type="transmembrane region" description="Helical" evidence="1">
    <location>
        <begin position="20"/>
        <end position="48"/>
    </location>
</feature>
<feature type="transmembrane region" description="Helical" evidence="1">
    <location>
        <begin position="184"/>
        <end position="208"/>
    </location>
</feature>
<evidence type="ECO:0008006" key="4">
    <source>
        <dbReference type="Google" id="ProtNLM"/>
    </source>
</evidence>